<dbReference type="Proteomes" id="UP000290191">
    <property type="component" value="Unassembled WGS sequence"/>
</dbReference>
<proteinExistence type="predicted"/>
<evidence type="ECO:0000313" key="2">
    <source>
        <dbReference type="Proteomes" id="UP000290191"/>
    </source>
</evidence>
<dbReference type="OrthoDB" id="9775333at2"/>
<dbReference type="PANTHER" id="PTHR35566">
    <property type="entry name" value="BLR3599 PROTEIN"/>
    <property type="match status" value="1"/>
</dbReference>
<dbReference type="PANTHER" id="PTHR35566:SF1">
    <property type="entry name" value="TYPE VI SECRETION SYSTEM BASEPLATE COMPONENT TSSK1"/>
    <property type="match status" value="1"/>
</dbReference>
<dbReference type="EMBL" id="PDKO01000017">
    <property type="protein sequence ID" value="RXJ61289.1"/>
    <property type="molecule type" value="Genomic_DNA"/>
</dbReference>
<dbReference type="AlphaFoldDB" id="A0A4Q0XYB1"/>
<reference evidence="1 2" key="1">
    <citation type="submission" date="2017-10" db="EMBL/GenBank/DDBJ databases">
        <title>Genomics of the genus Arcobacter.</title>
        <authorList>
            <person name="Perez-Cataluna A."/>
            <person name="Figueras M.J."/>
        </authorList>
    </citation>
    <scope>NUCLEOTIDE SEQUENCE [LARGE SCALE GENOMIC DNA]</scope>
    <source>
        <strain evidence="1 2">DSM 24636</strain>
    </source>
</reference>
<dbReference type="RefSeq" id="WP_044415521.1">
    <property type="nucleotide sequence ID" value="NZ_CP041070.1"/>
</dbReference>
<gene>
    <name evidence="1" type="ORF">CRV06_14045</name>
</gene>
<keyword evidence="2" id="KW-1185">Reference proteome</keyword>
<accession>A0A4Q0XYB1</accession>
<dbReference type="NCBIfam" id="TIGR03353">
    <property type="entry name" value="VI_chp_4"/>
    <property type="match status" value="1"/>
</dbReference>
<protein>
    <submittedName>
        <fullName evidence="1">Type VI secretion system baseplate subunit TssK</fullName>
    </submittedName>
</protein>
<evidence type="ECO:0000313" key="1">
    <source>
        <dbReference type="EMBL" id="RXJ61289.1"/>
    </source>
</evidence>
<dbReference type="InterPro" id="IPR010263">
    <property type="entry name" value="T6SS_TssK"/>
</dbReference>
<sequence>MQNKVVWREGLFIRPQHFQQNDRYINYELMTRTMNSRPNNWGLFDLIVDENLLNTGKLSIKKASGILPDGTLFDIKSKEQSLTLDIKSSDSNKLIYLAIPSIIQDSDEVHFAEQKNLLTRYSAQVIENVPNINSGESSISDILVAQQNFKLITEDGINDNYIKIEIAKIGNILPSGAVSFDETFSPTFLHFNNSKKLVSKMKELLSMITYRAERLADNLSDSSLQSTELGNYLILQLLNRFEARFNYFLTQDRVHPDLLFLELVSLSNELAIFMKKEKRILSQVVYNHSEQYSSFERVLDELKSMLSMVLEQNSISLPVEKRKYGIYIAVIKDKNIIKNSTFIFSVSADISTKKIKETLLSSLKLGTIETIKKLVNFHLVGFKIRALSTPPKEIPFKVNHLYFSIELSEENKKELLKSSGFAFYLSSEIANIQYAIWAIKNN</sequence>
<dbReference type="STRING" id="877500.GCA_000935065_00628"/>
<organism evidence="1 2">
    <name type="scientific">Halarcobacter anaerophilus</name>
    <dbReference type="NCBI Taxonomy" id="877500"/>
    <lineage>
        <taxon>Bacteria</taxon>
        <taxon>Pseudomonadati</taxon>
        <taxon>Campylobacterota</taxon>
        <taxon>Epsilonproteobacteria</taxon>
        <taxon>Campylobacterales</taxon>
        <taxon>Arcobacteraceae</taxon>
        <taxon>Halarcobacter</taxon>
    </lineage>
</organism>
<dbReference type="Pfam" id="PF05936">
    <property type="entry name" value="T6SS_VasE"/>
    <property type="match status" value="1"/>
</dbReference>
<comment type="caution">
    <text evidence="1">The sequence shown here is derived from an EMBL/GenBank/DDBJ whole genome shotgun (WGS) entry which is preliminary data.</text>
</comment>
<name>A0A4Q0XYB1_9BACT</name>